<evidence type="ECO:0000313" key="1">
    <source>
        <dbReference type="EMBL" id="ADU29287.1"/>
    </source>
</evidence>
<dbReference type="KEGG" id="bco:Bcell_1014"/>
<dbReference type="AlphaFoldDB" id="E6TQA9"/>
<dbReference type="RefSeq" id="WP_013487628.1">
    <property type="nucleotide sequence ID" value="NC_014829.1"/>
</dbReference>
<reference evidence="1 2" key="1">
    <citation type="submission" date="2010-12" db="EMBL/GenBank/DDBJ databases">
        <title>Complete sequence of Bacillus cellulosilyticus DSM 2522.</title>
        <authorList>
            <consortium name="US DOE Joint Genome Institute"/>
            <person name="Lucas S."/>
            <person name="Copeland A."/>
            <person name="Lapidus A."/>
            <person name="Cheng J.-F."/>
            <person name="Bruce D."/>
            <person name="Goodwin L."/>
            <person name="Pitluck S."/>
            <person name="Chertkov O."/>
            <person name="Detter J.C."/>
            <person name="Han C."/>
            <person name="Tapia R."/>
            <person name="Land M."/>
            <person name="Hauser L."/>
            <person name="Jeffries C."/>
            <person name="Kyrpides N."/>
            <person name="Ivanova N."/>
            <person name="Mikhailova N."/>
            <person name="Brumm P."/>
            <person name="Mead D."/>
            <person name="Woyke T."/>
        </authorList>
    </citation>
    <scope>NUCLEOTIDE SEQUENCE [LARGE SCALE GENOMIC DNA]</scope>
    <source>
        <strain evidence="2">ATCC 21833 / DSM 2522 / FERM P-1141 / JCM 9156 / N-4</strain>
    </source>
</reference>
<dbReference type="Proteomes" id="UP000001401">
    <property type="component" value="Chromosome"/>
</dbReference>
<dbReference type="Gene3D" id="2.60.120.560">
    <property type="entry name" value="Exo-inulinase, domain 1"/>
    <property type="match status" value="1"/>
</dbReference>
<evidence type="ECO:0000313" key="2">
    <source>
        <dbReference type="Proteomes" id="UP000001401"/>
    </source>
</evidence>
<dbReference type="OrthoDB" id="2634655at2"/>
<proteinExistence type="predicted"/>
<dbReference type="HOGENOM" id="CLU_045102_1_0_9"/>
<gene>
    <name evidence="1" type="ordered locus">Bcell_1014</name>
</gene>
<dbReference type="EMBL" id="CP002394">
    <property type="protein sequence ID" value="ADU29287.1"/>
    <property type="molecule type" value="Genomic_DNA"/>
</dbReference>
<dbReference type="eggNOG" id="ENOG502ZBWH">
    <property type="taxonomic scope" value="Bacteria"/>
</dbReference>
<organism evidence="1 2">
    <name type="scientific">Evansella cellulosilytica (strain ATCC 21833 / DSM 2522 / FERM P-1141 / JCM 9156 / N-4)</name>
    <name type="common">Bacillus cellulosilyticus</name>
    <dbReference type="NCBI Taxonomy" id="649639"/>
    <lineage>
        <taxon>Bacteria</taxon>
        <taxon>Bacillati</taxon>
        <taxon>Bacillota</taxon>
        <taxon>Bacilli</taxon>
        <taxon>Bacillales</taxon>
        <taxon>Bacillaceae</taxon>
        <taxon>Evansella</taxon>
    </lineage>
</organism>
<name>E6TQA9_EVAC2</name>
<sequence length="326" mass="37901">MLIYENSLSSMEGIRFCGDECSIVEWQEKKCLKMNGLVFFPDVQLRNGMIEVLIGADDVTYCGVVFRMRDRANYELVYVQPHTSGRWDALQYDPVFHGSNTWQLYHGKGAQQEASISMHRWHKLRITFQENTALLQLDDQTPLEIKPLAHRSDNGEIVGLWCYKPAYFRELRVWNSSNLRGEKRVIGPKDTSIIDEWFLEDYGRVCGESSHPIVNLNRYLPVSMTDAYLTRRFCLEEDGDVTLDFGFSDEITIFMNDTFIFSGENIFKNSPHWGDQGYVRFSETVTVPLKAGEQQLRIHLKRTEYFGWGFQLALRGKNVKLIQVDY</sequence>
<keyword evidence="2" id="KW-1185">Reference proteome</keyword>
<protein>
    <submittedName>
        <fullName evidence="1">Uncharacterized protein</fullName>
    </submittedName>
</protein>
<accession>E6TQA9</accession>